<protein>
    <submittedName>
        <fullName evidence="1">Uncharacterized protein</fullName>
    </submittedName>
</protein>
<dbReference type="PANTHER" id="PTHR31552">
    <property type="entry name" value="SERPENTINE RECEPTOR CLASS GAMMA"/>
    <property type="match status" value="1"/>
</dbReference>
<keyword evidence="2" id="KW-1185">Reference proteome</keyword>
<sequence>MFCMSSQQKLSSFDSTVINSPFLFAVLSANGTGMGILALVTDLLIHIFPVTNALIILTMTEEYRNTLIKHCNLKRGNYSKCFDISVMDKILEEVMDFSLLIAQSYLLFRLALSANPYLKTPFFFFFLVTGSFQKSKLCDELWIIGALGCLSVIGFFIASRLQIRAEKAWILKCGYVTIIIYYIHFLIMNTFGLTGSTIGKICIVAHRHAVMRNVKMIENVWSNRLNYYLLGVILALSGIRCIFSFFCGYTYSMKDEINYATYVDDE</sequence>
<dbReference type="AlphaFoldDB" id="A0A2A6CPX3"/>
<dbReference type="Proteomes" id="UP000005239">
    <property type="component" value="Unassembled WGS sequence"/>
</dbReference>
<name>A0A2A6CPX3_PRIPA</name>
<reference evidence="2" key="1">
    <citation type="journal article" date="2008" name="Nat. Genet.">
        <title>The Pristionchus pacificus genome provides a unique perspective on nematode lifestyle and parasitism.</title>
        <authorList>
            <person name="Dieterich C."/>
            <person name="Clifton S.W."/>
            <person name="Schuster L.N."/>
            <person name="Chinwalla A."/>
            <person name="Delehaunty K."/>
            <person name="Dinkelacker I."/>
            <person name="Fulton L."/>
            <person name="Fulton R."/>
            <person name="Godfrey J."/>
            <person name="Minx P."/>
            <person name="Mitreva M."/>
            <person name="Roeseler W."/>
            <person name="Tian H."/>
            <person name="Witte H."/>
            <person name="Yang S.P."/>
            <person name="Wilson R.K."/>
            <person name="Sommer R.J."/>
        </authorList>
    </citation>
    <scope>NUCLEOTIDE SEQUENCE [LARGE SCALE GENOMIC DNA]</scope>
    <source>
        <strain evidence="2">PS312</strain>
    </source>
</reference>
<accession>A0A8R1Z1Z1</accession>
<reference evidence="1" key="2">
    <citation type="submission" date="2022-06" db="UniProtKB">
        <authorList>
            <consortium name="EnsemblMetazoa"/>
        </authorList>
    </citation>
    <scope>IDENTIFICATION</scope>
    <source>
        <strain evidence="1">PS312</strain>
    </source>
</reference>
<accession>A0A2A6CPX3</accession>
<organism evidence="1 2">
    <name type="scientific">Pristionchus pacificus</name>
    <name type="common">Parasitic nematode worm</name>
    <dbReference type="NCBI Taxonomy" id="54126"/>
    <lineage>
        <taxon>Eukaryota</taxon>
        <taxon>Metazoa</taxon>
        <taxon>Ecdysozoa</taxon>
        <taxon>Nematoda</taxon>
        <taxon>Chromadorea</taxon>
        <taxon>Rhabditida</taxon>
        <taxon>Rhabditina</taxon>
        <taxon>Diplogasteromorpha</taxon>
        <taxon>Diplogasteroidea</taxon>
        <taxon>Neodiplogasteridae</taxon>
        <taxon>Pristionchus</taxon>
    </lineage>
</organism>
<evidence type="ECO:0000313" key="1">
    <source>
        <dbReference type="EnsemblMetazoa" id="PPA40845.1"/>
    </source>
</evidence>
<evidence type="ECO:0000313" key="2">
    <source>
        <dbReference type="Proteomes" id="UP000005239"/>
    </source>
</evidence>
<proteinExistence type="predicted"/>
<dbReference type="EnsemblMetazoa" id="PPA40845.1">
    <property type="protein sequence ID" value="PPA40845.1"/>
    <property type="gene ID" value="WBGene00279214"/>
</dbReference>
<gene>
    <name evidence="1" type="primary">WBGene00279214</name>
</gene>
<dbReference type="PANTHER" id="PTHR31552:SF31">
    <property type="entry name" value="SERPENTINE RECEPTOR CLASS GAMMA"/>
    <property type="match status" value="1"/>
</dbReference>